<accession>A0A3D1JF35</accession>
<feature type="compositionally biased region" description="Polar residues" evidence="1">
    <location>
        <begin position="1"/>
        <end position="13"/>
    </location>
</feature>
<reference evidence="3 4" key="1">
    <citation type="journal article" date="2018" name="Nat. Biotechnol.">
        <title>A standardized bacterial taxonomy based on genome phylogeny substantially revises the tree of life.</title>
        <authorList>
            <person name="Parks D.H."/>
            <person name="Chuvochina M."/>
            <person name="Waite D.W."/>
            <person name="Rinke C."/>
            <person name="Skarshewski A."/>
            <person name="Chaumeil P.A."/>
            <person name="Hugenholtz P."/>
        </authorList>
    </citation>
    <scope>NUCLEOTIDE SEQUENCE [LARGE SCALE GENOMIC DNA]</scope>
    <source>
        <strain evidence="3">UBA8781</strain>
    </source>
</reference>
<evidence type="ECO:0000313" key="3">
    <source>
        <dbReference type="EMBL" id="HCE17103.1"/>
    </source>
</evidence>
<sequence>MSYTTHKTGNASQVKEPYRGSSEPQEEKRTEEESTLPITPNPCTPPASEVIAPQHDCNERGRPRRRPSKEQITDILKHIPGIHPEDFHKPKQRSGKKTSDLCCDLPTADAILPLMVAIFDRFRAEDRPRAGFEEYVYAGLGKLDSQKLEALEAGFEGYRNLSPRLRDCLFSDHLARKIREDGVSPAEVIEAFIQEGLAYTGQVLFSHSKGVMGPGQVRMWDAVLPPTPNGSQQPRIFTGPWPWITAIRPDIGDYKEYGNRASYQTLFSTPPYTFQPYQIARDCQVSQNPNKPGELIARCVPQTPPPPPPGALFPSFCEGGEDYTYNGQCLQFPIVEPGATIGIRGFNFITSTVRVWFENKAIGLKISVDGAPVFGDLETPVKDEQGHVIHDWRVSDTVVVTLPNAHPNQPGAPLPPGLYTVTIEVDNILSAVYAGGVAPRLKTNALILQIEPDPNVHFHFWSEQGHCYEETDGLGSDEIWFDAWVAHLIPATTPTGKHTLQPVKHIEFDRAAWDDMDSGEDAGGYSADFWNGSFNRGFMVAGLIGFEVDSEAAARDQIRDFGSAFVHYLESIWSGALAAEGAAASIAKMISLTLTQGLIALAVIAAILLIVGLAWASWAPADRIAMDLITLNARAAWNLTSKNGQFPPVERYRFEEVTTSHNPRPKTTDTPSSVRYVTEHRYTTPEDGEDSDYGITFFLTRG</sequence>
<dbReference type="Proteomes" id="UP000264141">
    <property type="component" value="Unassembled WGS sequence"/>
</dbReference>
<feature type="transmembrane region" description="Helical" evidence="2">
    <location>
        <begin position="598"/>
        <end position="618"/>
    </location>
</feature>
<comment type="caution">
    <text evidence="3">The sequence shown here is derived from an EMBL/GenBank/DDBJ whole genome shotgun (WGS) entry which is preliminary data.</text>
</comment>
<dbReference type="EMBL" id="DPBP01000020">
    <property type="protein sequence ID" value="HCE17103.1"/>
    <property type="molecule type" value="Genomic_DNA"/>
</dbReference>
<keyword evidence="2" id="KW-1133">Transmembrane helix</keyword>
<keyword evidence="2" id="KW-0472">Membrane</keyword>
<evidence type="ECO:0000256" key="1">
    <source>
        <dbReference type="SAM" id="MobiDB-lite"/>
    </source>
</evidence>
<feature type="region of interest" description="Disordered" evidence="1">
    <location>
        <begin position="1"/>
        <end position="70"/>
    </location>
</feature>
<evidence type="ECO:0000313" key="4">
    <source>
        <dbReference type="Proteomes" id="UP000264141"/>
    </source>
</evidence>
<organism evidence="3 4">
    <name type="scientific">Anaerolinea thermolimosa</name>
    <dbReference type="NCBI Taxonomy" id="229919"/>
    <lineage>
        <taxon>Bacteria</taxon>
        <taxon>Bacillati</taxon>
        <taxon>Chloroflexota</taxon>
        <taxon>Anaerolineae</taxon>
        <taxon>Anaerolineales</taxon>
        <taxon>Anaerolineaceae</taxon>
        <taxon>Anaerolinea</taxon>
    </lineage>
</organism>
<keyword evidence="2" id="KW-0812">Transmembrane</keyword>
<dbReference type="AlphaFoldDB" id="A0A3D1JF35"/>
<evidence type="ECO:0000256" key="2">
    <source>
        <dbReference type="SAM" id="Phobius"/>
    </source>
</evidence>
<protein>
    <submittedName>
        <fullName evidence="3">Uncharacterized protein</fullName>
    </submittedName>
</protein>
<proteinExistence type="predicted"/>
<name>A0A3D1JF35_9CHLR</name>
<gene>
    <name evidence="3" type="ORF">DEQ80_04520</name>
</gene>